<dbReference type="RefSeq" id="WP_354552129.1">
    <property type="nucleotide sequence ID" value="NZ_JBEPSM010000002.1"/>
</dbReference>
<evidence type="ECO:0000256" key="1">
    <source>
        <dbReference type="SAM" id="Phobius"/>
    </source>
</evidence>
<keyword evidence="1" id="KW-0472">Membrane</keyword>
<keyword evidence="1" id="KW-0812">Transmembrane</keyword>
<evidence type="ECO:0000313" key="3">
    <source>
        <dbReference type="Proteomes" id="UP001549321"/>
    </source>
</evidence>
<comment type="caution">
    <text evidence="2">The sequence shown here is derived from an EMBL/GenBank/DDBJ whole genome shotgun (WGS) entry which is preliminary data.</text>
</comment>
<organism evidence="2 3">
    <name type="scientific">Kaistia defluvii</name>
    <dbReference type="NCBI Taxonomy" id="410841"/>
    <lineage>
        <taxon>Bacteria</taxon>
        <taxon>Pseudomonadati</taxon>
        <taxon>Pseudomonadota</taxon>
        <taxon>Alphaproteobacteria</taxon>
        <taxon>Hyphomicrobiales</taxon>
        <taxon>Kaistiaceae</taxon>
        <taxon>Kaistia</taxon>
    </lineage>
</organism>
<name>A0ABV2R145_9HYPH</name>
<gene>
    <name evidence="2" type="ORF">ABIE08_002929</name>
</gene>
<sequence length="67" mass="7372">MAIVATLLRFTALTSLSLAIWASLDVIKHYAGQPASWSVALVLLIIALASLCRDLRQYRSTRLSQRG</sequence>
<dbReference type="EMBL" id="JBEPSM010000002">
    <property type="protein sequence ID" value="MET4634983.1"/>
    <property type="molecule type" value="Genomic_DNA"/>
</dbReference>
<accession>A0ABV2R145</accession>
<reference evidence="2 3" key="1">
    <citation type="submission" date="2024-06" db="EMBL/GenBank/DDBJ databases">
        <title>Sorghum-associated microbial communities from plants grown in Nebraska, USA.</title>
        <authorList>
            <person name="Schachtman D."/>
        </authorList>
    </citation>
    <scope>NUCLEOTIDE SEQUENCE [LARGE SCALE GENOMIC DNA]</scope>
    <source>
        <strain evidence="2 3">3207</strain>
    </source>
</reference>
<protein>
    <submittedName>
        <fullName evidence="2">Membrane protein DedA with SNARE-associated domain</fullName>
    </submittedName>
</protein>
<keyword evidence="3" id="KW-1185">Reference proteome</keyword>
<proteinExistence type="predicted"/>
<evidence type="ECO:0000313" key="2">
    <source>
        <dbReference type="EMBL" id="MET4634983.1"/>
    </source>
</evidence>
<feature type="transmembrane region" description="Helical" evidence="1">
    <location>
        <begin position="35"/>
        <end position="52"/>
    </location>
</feature>
<keyword evidence="1" id="KW-1133">Transmembrane helix</keyword>
<dbReference type="Proteomes" id="UP001549321">
    <property type="component" value="Unassembled WGS sequence"/>
</dbReference>